<proteinExistence type="predicted"/>
<evidence type="ECO:0000313" key="2">
    <source>
        <dbReference type="Proteomes" id="UP000079169"/>
    </source>
</evidence>
<accession>A0A3Q0IZC5</accession>
<sequence length="192" mass="22109">MYNEAHQLAGEDGHYVSKEEALQMIRKKKQDKLEVKLGEQRLNRKLLEDWPWDHHTQGYGAPNPDPQLGLKKKRVFVDAPIPLGQKTTLVITPNDTTQISPEPTVGQSVTVFGRPGGGAPQLTKSGKIRTKREEDPWLRFQFYGPTRHIVDEDLRYRNDSASKREYKQDLAGSRGKRDRMRRNTDGRKKYVT</sequence>
<feature type="compositionally biased region" description="Basic and acidic residues" evidence="1">
    <location>
        <begin position="181"/>
        <end position="192"/>
    </location>
</feature>
<gene>
    <name evidence="3" type="primary">LOC113467814</name>
</gene>
<dbReference type="PaxDb" id="121845-A0A3Q0IZC5"/>
<protein>
    <submittedName>
        <fullName evidence="3">Uncharacterized protein LOC113467814</fullName>
    </submittedName>
</protein>
<feature type="region of interest" description="Disordered" evidence="1">
    <location>
        <begin position="157"/>
        <end position="192"/>
    </location>
</feature>
<dbReference type="KEGG" id="dci:113467814"/>
<name>A0A3Q0IZC5_DIACI</name>
<dbReference type="AlphaFoldDB" id="A0A3Q0IZC5"/>
<dbReference type="RefSeq" id="XP_026680043.1">
    <property type="nucleotide sequence ID" value="XM_026824242.1"/>
</dbReference>
<feature type="compositionally biased region" description="Basic and acidic residues" evidence="1">
    <location>
        <begin position="157"/>
        <end position="168"/>
    </location>
</feature>
<dbReference type="Proteomes" id="UP000079169">
    <property type="component" value="Unplaced"/>
</dbReference>
<organism evidence="2 3">
    <name type="scientific">Diaphorina citri</name>
    <name type="common">Asian citrus psyllid</name>
    <dbReference type="NCBI Taxonomy" id="121845"/>
    <lineage>
        <taxon>Eukaryota</taxon>
        <taxon>Metazoa</taxon>
        <taxon>Ecdysozoa</taxon>
        <taxon>Arthropoda</taxon>
        <taxon>Hexapoda</taxon>
        <taxon>Insecta</taxon>
        <taxon>Pterygota</taxon>
        <taxon>Neoptera</taxon>
        <taxon>Paraneoptera</taxon>
        <taxon>Hemiptera</taxon>
        <taxon>Sternorrhyncha</taxon>
        <taxon>Psylloidea</taxon>
        <taxon>Psyllidae</taxon>
        <taxon>Diaphorininae</taxon>
        <taxon>Diaphorina</taxon>
    </lineage>
</organism>
<dbReference type="GeneID" id="113467814"/>
<keyword evidence="2" id="KW-1185">Reference proteome</keyword>
<evidence type="ECO:0000313" key="3">
    <source>
        <dbReference type="RefSeq" id="XP_026680043.1"/>
    </source>
</evidence>
<evidence type="ECO:0000256" key="1">
    <source>
        <dbReference type="SAM" id="MobiDB-lite"/>
    </source>
</evidence>
<reference evidence="3" key="1">
    <citation type="submission" date="2025-08" db="UniProtKB">
        <authorList>
            <consortium name="RefSeq"/>
        </authorList>
    </citation>
    <scope>IDENTIFICATION</scope>
</reference>